<keyword evidence="1" id="KW-1133">Transmembrane helix</keyword>
<accession>A0A6J6F479</accession>
<organism evidence="2">
    <name type="scientific">freshwater metagenome</name>
    <dbReference type="NCBI Taxonomy" id="449393"/>
    <lineage>
        <taxon>unclassified sequences</taxon>
        <taxon>metagenomes</taxon>
        <taxon>ecological metagenomes</taxon>
    </lineage>
</organism>
<sequence>MHLIMSAIEDGTVAGEGLSAIETAVTFFVIPLAMFFIVAGMSWVGSRPRTAKTQSSITTIN</sequence>
<gene>
    <name evidence="2" type="ORF">UFOPK1795_00068</name>
    <name evidence="3" type="ORF">UFOPK2816_00737</name>
</gene>
<dbReference type="AlphaFoldDB" id="A0A6J6F479"/>
<dbReference type="EMBL" id="CAEZUG010000002">
    <property type="protein sequence ID" value="CAB4583652.1"/>
    <property type="molecule type" value="Genomic_DNA"/>
</dbReference>
<evidence type="ECO:0000313" key="2">
    <source>
        <dbReference type="EMBL" id="CAB4583652.1"/>
    </source>
</evidence>
<evidence type="ECO:0000256" key="1">
    <source>
        <dbReference type="SAM" id="Phobius"/>
    </source>
</evidence>
<name>A0A6J6F479_9ZZZZ</name>
<keyword evidence="1" id="KW-0812">Transmembrane</keyword>
<feature type="transmembrane region" description="Helical" evidence="1">
    <location>
        <begin position="24"/>
        <end position="44"/>
    </location>
</feature>
<dbReference type="EMBL" id="CAEZZB010000088">
    <property type="protein sequence ID" value="CAB4749211.1"/>
    <property type="molecule type" value="Genomic_DNA"/>
</dbReference>
<reference evidence="2" key="1">
    <citation type="submission" date="2020-05" db="EMBL/GenBank/DDBJ databases">
        <authorList>
            <person name="Chiriac C."/>
            <person name="Salcher M."/>
            <person name="Ghai R."/>
            <person name="Kavagutti S V."/>
        </authorList>
    </citation>
    <scope>NUCLEOTIDE SEQUENCE</scope>
</reference>
<protein>
    <submittedName>
        <fullName evidence="2">Unannotated protein</fullName>
    </submittedName>
</protein>
<evidence type="ECO:0000313" key="3">
    <source>
        <dbReference type="EMBL" id="CAB4749211.1"/>
    </source>
</evidence>
<keyword evidence="1" id="KW-0472">Membrane</keyword>
<proteinExistence type="predicted"/>